<evidence type="ECO:0008006" key="3">
    <source>
        <dbReference type="Google" id="ProtNLM"/>
    </source>
</evidence>
<dbReference type="AlphaFoldDB" id="A0A4Q8AJC6"/>
<sequence>MPTIITVSGEAELKHSPERATAQLSVGFEGPVRERVLASSTELHGAVSEELAALLADGGPVTAWSTEQLRVWGQRPWSQNGEQLPVVYHSAASVTATFADFAALSEWLGAASLREGVTVHGIDWALHEETTRELTHEAQQLAVGAALVKAENFAQSLGLGSLTPLALSDPGLLGDENSPMPMMAMADSVSLRSRGAAGGAQFSPEEIVVSAAVHARFSAS</sequence>
<dbReference type="PANTHER" id="PTHR34387">
    <property type="entry name" value="SLR1258 PROTEIN"/>
    <property type="match status" value="1"/>
</dbReference>
<reference evidence="1 2" key="1">
    <citation type="submission" date="2019-02" db="EMBL/GenBank/DDBJ databases">
        <title>Sequencing the genomes of 1000 actinobacteria strains.</title>
        <authorList>
            <person name="Klenk H.-P."/>
        </authorList>
    </citation>
    <scope>NUCLEOTIDE SEQUENCE [LARGE SCALE GENOMIC DNA]</scope>
    <source>
        <strain evidence="1 2">DSM 18319</strain>
    </source>
</reference>
<dbReference type="Gene3D" id="3.30.110.170">
    <property type="entry name" value="Protein of unknown function (DUF541), domain 1"/>
    <property type="match status" value="1"/>
</dbReference>
<dbReference type="RefSeq" id="WP_165397284.1">
    <property type="nucleotide sequence ID" value="NZ_SHLC01000001.1"/>
</dbReference>
<evidence type="ECO:0000313" key="1">
    <source>
        <dbReference type="EMBL" id="RZU64592.1"/>
    </source>
</evidence>
<dbReference type="PANTHER" id="PTHR34387:SF2">
    <property type="entry name" value="SLR1258 PROTEIN"/>
    <property type="match status" value="1"/>
</dbReference>
<evidence type="ECO:0000313" key="2">
    <source>
        <dbReference type="Proteomes" id="UP000291483"/>
    </source>
</evidence>
<organism evidence="1 2">
    <name type="scientific">Microterricola gilva</name>
    <dbReference type="NCBI Taxonomy" id="393267"/>
    <lineage>
        <taxon>Bacteria</taxon>
        <taxon>Bacillati</taxon>
        <taxon>Actinomycetota</taxon>
        <taxon>Actinomycetes</taxon>
        <taxon>Micrococcales</taxon>
        <taxon>Microbacteriaceae</taxon>
        <taxon>Microterricola</taxon>
    </lineage>
</organism>
<dbReference type="Pfam" id="PF04402">
    <property type="entry name" value="SIMPL"/>
    <property type="match status" value="1"/>
</dbReference>
<proteinExistence type="predicted"/>
<dbReference type="InterPro" id="IPR007497">
    <property type="entry name" value="SIMPL/DUF541"/>
</dbReference>
<dbReference type="EMBL" id="SHLC01000001">
    <property type="protein sequence ID" value="RZU64592.1"/>
    <property type="molecule type" value="Genomic_DNA"/>
</dbReference>
<name>A0A4Q8AJC6_9MICO</name>
<gene>
    <name evidence="1" type="ORF">EV379_0893</name>
</gene>
<keyword evidence="2" id="KW-1185">Reference proteome</keyword>
<comment type="caution">
    <text evidence="1">The sequence shown here is derived from an EMBL/GenBank/DDBJ whole genome shotgun (WGS) entry which is preliminary data.</text>
</comment>
<accession>A0A4Q8AJC6</accession>
<dbReference type="Gene3D" id="3.30.70.2970">
    <property type="entry name" value="Protein of unknown function (DUF541), domain 2"/>
    <property type="match status" value="1"/>
</dbReference>
<dbReference type="InterPro" id="IPR052022">
    <property type="entry name" value="26kDa_periplasmic_antigen"/>
</dbReference>
<protein>
    <recommendedName>
        <fullName evidence="3">SIMPL domain-containing protein</fullName>
    </recommendedName>
</protein>
<dbReference type="GO" id="GO:0006974">
    <property type="term" value="P:DNA damage response"/>
    <property type="evidence" value="ECO:0007669"/>
    <property type="project" value="TreeGrafter"/>
</dbReference>
<dbReference type="Proteomes" id="UP000291483">
    <property type="component" value="Unassembled WGS sequence"/>
</dbReference>